<evidence type="ECO:0000256" key="1">
    <source>
        <dbReference type="ARBA" id="ARBA00004236"/>
    </source>
</evidence>
<dbReference type="GO" id="GO:0005886">
    <property type="term" value="C:plasma membrane"/>
    <property type="evidence" value="ECO:0007669"/>
    <property type="project" value="UniProtKB-SubCell"/>
</dbReference>
<comment type="caution">
    <text evidence="10">The sequence shown here is derived from an EMBL/GenBank/DDBJ whole genome shotgun (WGS) entry which is preliminary data.</text>
</comment>
<evidence type="ECO:0000256" key="4">
    <source>
        <dbReference type="ARBA" id="ARBA00023224"/>
    </source>
</evidence>
<proteinExistence type="inferred from homology"/>
<evidence type="ECO:0000256" key="5">
    <source>
        <dbReference type="ARBA" id="ARBA00029447"/>
    </source>
</evidence>
<evidence type="ECO:0000256" key="6">
    <source>
        <dbReference type="PROSITE-ProRule" id="PRU00284"/>
    </source>
</evidence>
<dbReference type="Gene3D" id="1.10.287.950">
    <property type="entry name" value="Methyl-accepting chemotaxis protein"/>
    <property type="match status" value="1"/>
</dbReference>
<dbReference type="EMBL" id="MKQP01000045">
    <property type="protein sequence ID" value="OMD25414.1"/>
    <property type="molecule type" value="Genomic_DNA"/>
</dbReference>
<dbReference type="Pfam" id="PF00015">
    <property type="entry name" value="MCPsignal"/>
    <property type="match status" value="1"/>
</dbReference>
<dbReference type="Gene3D" id="3.30.450.20">
    <property type="entry name" value="PAS domain"/>
    <property type="match status" value="1"/>
</dbReference>
<keyword evidence="3 7" id="KW-0472">Membrane</keyword>
<keyword evidence="4 6" id="KW-0807">Transducer</keyword>
<organism evidence="10 11">
    <name type="scientific">Paenibacillus odorifer</name>
    <dbReference type="NCBI Taxonomy" id="189426"/>
    <lineage>
        <taxon>Bacteria</taxon>
        <taxon>Bacillati</taxon>
        <taxon>Bacillota</taxon>
        <taxon>Bacilli</taxon>
        <taxon>Bacillales</taxon>
        <taxon>Paenibacillaceae</taxon>
        <taxon>Paenibacillus</taxon>
    </lineage>
</organism>
<dbReference type="PROSITE" id="PS50111">
    <property type="entry name" value="CHEMOTAXIS_TRANSDUC_2"/>
    <property type="match status" value="1"/>
</dbReference>
<dbReference type="Pfam" id="PF00672">
    <property type="entry name" value="HAMP"/>
    <property type="match status" value="1"/>
</dbReference>
<evidence type="ECO:0000313" key="10">
    <source>
        <dbReference type="EMBL" id="OMD25414.1"/>
    </source>
</evidence>
<accession>A0A1R0X083</accession>
<evidence type="ECO:0000313" key="11">
    <source>
        <dbReference type="Proteomes" id="UP000187465"/>
    </source>
</evidence>
<comment type="similarity">
    <text evidence="5">Belongs to the methyl-accepting chemotaxis (MCP) protein family.</text>
</comment>
<feature type="domain" description="Methyl-accepting transducer" evidence="8">
    <location>
        <begin position="401"/>
        <end position="651"/>
    </location>
</feature>
<evidence type="ECO:0000259" key="9">
    <source>
        <dbReference type="PROSITE" id="PS50885"/>
    </source>
</evidence>
<dbReference type="PROSITE" id="PS50885">
    <property type="entry name" value="HAMP"/>
    <property type="match status" value="1"/>
</dbReference>
<keyword evidence="2" id="KW-1003">Cell membrane</keyword>
<sequence length="687" mass="75152">MNLMKKSWTLYFKSVGVKLFVILFSSIVLLSSVLGLTSYFAAKNIITNEVAAASTQSVVQAADKLDFVLAEYEALSRQFALDSVLKGDLEKINSGELTTVDKAGAEDRIRRKLDLVKGSDERMYGVRLVSKSLVDSESYKSAGISGIRSDEGISARLEQIAAAKGEPVWFPVREKGFFDAYTEPSLTMGRLLRNLLHPEAEYYMLIEVKGKAMTEMLSNLQIGMTGEIRILSADGSIVYGADHAKLGQSSYIKVSEEQGKEQNHSFTAEDENGSSQLVVYQPLATAKWMLMGYAPVSDFTKSADKLLYITFSVVLAAALIALLIGYILVRLVGRPLGKLAILMEEGERGNLQVRTNFKGKDEIGRLGQSFNKMMEQISLLARQSGNSADEVLLTSEQLVQASSTISLHAREVATATGEIAAGSASLAVEAERSYHNVEIIGNKMSEVTEINTVMDHSAERVIEVSNQGTELMKLLVEQSESTVEVINRIQDNSTKLRESTHLIRSILSPMIAVNKQTNILALNATIEAVRAGAAGRGFIVIADEIRQLANQSNESIQSVSKITEEIGLHIENTVKDINEAAPKFREQISSVRESSTIFASVKEEMEHFMKHISESSASVLELIEFQRQLGESMASVSSIVQQTTASTEEVASMSSQQFTVSEELVALSEKLEGLAADLKHSLVSFQV</sequence>
<keyword evidence="7" id="KW-0812">Transmembrane</keyword>
<reference evidence="10 11" key="1">
    <citation type="submission" date="2016-10" db="EMBL/GenBank/DDBJ databases">
        <title>Paenibacillus species isolates.</title>
        <authorList>
            <person name="Beno S.M."/>
        </authorList>
    </citation>
    <scope>NUCLEOTIDE SEQUENCE [LARGE SCALE GENOMIC DNA]</scope>
    <source>
        <strain evidence="10 11">FSL H7-0604</strain>
    </source>
</reference>
<feature type="domain" description="HAMP" evidence="9">
    <location>
        <begin position="330"/>
        <end position="382"/>
    </location>
</feature>
<evidence type="ECO:0000256" key="2">
    <source>
        <dbReference type="ARBA" id="ARBA00022475"/>
    </source>
</evidence>
<dbReference type="SMART" id="SM00304">
    <property type="entry name" value="HAMP"/>
    <property type="match status" value="1"/>
</dbReference>
<evidence type="ECO:0000259" key="8">
    <source>
        <dbReference type="PROSITE" id="PS50111"/>
    </source>
</evidence>
<dbReference type="CDD" id="cd06225">
    <property type="entry name" value="HAMP"/>
    <property type="match status" value="1"/>
</dbReference>
<protein>
    <submittedName>
        <fullName evidence="10">Methyl-accepting chemotaxis protein</fullName>
    </submittedName>
</protein>
<name>A0A1R0X083_9BACL</name>
<comment type="subcellular location">
    <subcellularLocation>
        <location evidence="1">Cell membrane</location>
    </subcellularLocation>
</comment>
<dbReference type="SUPFAM" id="SSF58104">
    <property type="entry name" value="Methyl-accepting chemotaxis protein (MCP) signaling domain"/>
    <property type="match status" value="1"/>
</dbReference>
<evidence type="ECO:0000256" key="7">
    <source>
        <dbReference type="SAM" id="Phobius"/>
    </source>
</evidence>
<dbReference type="GO" id="GO:0007165">
    <property type="term" value="P:signal transduction"/>
    <property type="evidence" value="ECO:0007669"/>
    <property type="project" value="UniProtKB-KW"/>
</dbReference>
<dbReference type="PANTHER" id="PTHR32089:SF114">
    <property type="entry name" value="METHYL-ACCEPTING CHEMOTAXIS PROTEIN MCPB"/>
    <property type="match status" value="1"/>
</dbReference>
<gene>
    <name evidence="10" type="ORF">BJP51_03945</name>
</gene>
<dbReference type="AlphaFoldDB" id="A0A1R0X083"/>
<dbReference type="InterPro" id="IPR003660">
    <property type="entry name" value="HAMP_dom"/>
</dbReference>
<keyword evidence="7" id="KW-1133">Transmembrane helix</keyword>
<dbReference type="Proteomes" id="UP000187465">
    <property type="component" value="Unassembled WGS sequence"/>
</dbReference>
<dbReference type="SMART" id="SM00283">
    <property type="entry name" value="MA"/>
    <property type="match status" value="1"/>
</dbReference>
<dbReference type="InterPro" id="IPR004089">
    <property type="entry name" value="MCPsignal_dom"/>
</dbReference>
<dbReference type="PANTHER" id="PTHR32089">
    <property type="entry name" value="METHYL-ACCEPTING CHEMOTAXIS PROTEIN MCPB"/>
    <property type="match status" value="1"/>
</dbReference>
<feature type="transmembrane region" description="Helical" evidence="7">
    <location>
        <begin position="306"/>
        <end position="329"/>
    </location>
</feature>
<evidence type="ECO:0000256" key="3">
    <source>
        <dbReference type="ARBA" id="ARBA00023136"/>
    </source>
</evidence>